<dbReference type="Proteomes" id="UP000532162">
    <property type="component" value="Unassembled WGS sequence"/>
</dbReference>
<organism evidence="9 10">
    <name type="scientific">Rhizobium changzhiense</name>
    <dbReference type="NCBI Taxonomy" id="2692317"/>
    <lineage>
        <taxon>Bacteria</taxon>
        <taxon>Pseudomonadati</taxon>
        <taxon>Pseudomonadota</taxon>
        <taxon>Alphaproteobacteria</taxon>
        <taxon>Hyphomicrobiales</taxon>
        <taxon>Rhizobiaceae</taxon>
        <taxon>Rhizobium/Agrobacterium group</taxon>
        <taxon>Rhizobium</taxon>
    </lineage>
</organism>
<keyword evidence="4" id="KW-0949">S-adenosyl-L-methionine</keyword>
<name>A0A7Z0UFN6_9HYPH</name>
<keyword evidence="3" id="KW-0808">Transferase</keyword>
<accession>A0A7Z0UFN6</accession>
<comment type="caution">
    <text evidence="9">The sequence shown here is derived from an EMBL/GenBank/DDBJ whole genome shotgun (WGS) entry which is preliminary data.</text>
</comment>
<gene>
    <name evidence="9" type="ORF">HX900_27980</name>
</gene>
<evidence type="ECO:0000313" key="10">
    <source>
        <dbReference type="Proteomes" id="UP000532162"/>
    </source>
</evidence>
<dbReference type="InterPro" id="IPR002052">
    <property type="entry name" value="DNA_methylase_N6_adenine_CS"/>
</dbReference>
<keyword evidence="2 9" id="KW-0489">Methyltransferase</keyword>
<dbReference type="Pfam" id="PF07669">
    <property type="entry name" value="Eco57I"/>
    <property type="match status" value="1"/>
</dbReference>
<evidence type="ECO:0000256" key="4">
    <source>
        <dbReference type="ARBA" id="ARBA00022691"/>
    </source>
</evidence>
<reference evidence="9 10" key="1">
    <citation type="submission" date="2020-07" db="EMBL/GenBank/DDBJ databases">
        <authorList>
            <person name="Sun Q."/>
        </authorList>
    </citation>
    <scope>NUCLEOTIDE SEQUENCE [LARGE SCALE GENOMIC DNA]</scope>
    <source>
        <strain evidence="9 10">WYCCWR 11290</strain>
    </source>
</reference>
<keyword evidence="6" id="KW-0238">DNA-binding</keyword>
<dbReference type="RefSeq" id="WP_180696580.1">
    <property type="nucleotide sequence ID" value="NZ_JACCPJ010000010.1"/>
</dbReference>
<evidence type="ECO:0000256" key="7">
    <source>
        <dbReference type="ARBA" id="ARBA00047942"/>
    </source>
</evidence>
<dbReference type="GO" id="GO:0009307">
    <property type="term" value="P:DNA restriction-modification system"/>
    <property type="evidence" value="ECO:0007669"/>
    <property type="project" value="UniProtKB-KW"/>
</dbReference>
<dbReference type="EC" id="2.1.1.72" evidence="1"/>
<evidence type="ECO:0000256" key="3">
    <source>
        <dbReference type="ARBA" id="ARBA00022679"/>
    </source>
</evidence>
<keyword evidence="5" id="KW-0680">Restriction system</keyword>
<dbReference type="EMBL" id="JACCPJ010000010">
    <property type="protein sequence ID" value="NZD64918.1"/>
    <property type="molecule type" value="Genomic_DNA"/>
</dbReference>
<dbReference type="AlphaFoldDB" id="A0A7Z0UFN6"/>
<evidence type="ECO:0000259" key="8">
    <source>
        <dbReference type="Pfam" id="PF07669"/>
    </source>
</evidence>
<dbReference type="GO" id="GO:0009007">
    <property type="term" value="F:site-specific DNA-methyltransferase (adenine-specific) activity"/>
    <property type="evidence" value="ECO:0007669"/>
    <property type="project" value="UniProtKB-EC"/>
</dbReference>
<sequence length="492" mass="55191">MLDKALYADSNTQSHYTNASGILELMTGLLGNVEGKRILEPAVGHGAFLSRLDGIPRKIDVVDVDVSALNHVREKFDGSINIIHGDFIGMAVDEGLSASHPLGTYDAVISNPPYGLKFSREYRSVLKSKYPDFYVRESYGLFMKFALERLCDHGRYVFIVPDTFLHSNNHKPLRRFLSRGFSPSQIILFRSRLFETVQFGYGSFCIIAGDRKTSAQHVNWADLRDHHKLPQLADIVWERESAQSFFESSESGWVPPKRKALQEGSFSMTLGDVADCRTGIYTGDNETFLGYRPEGLKRKANGHAIDWATQVRTTALSEIEKSEGVKERLYVPLIRGGHRSPFEETSWAIKWDIRSVAHYRTDKKARLQNARFYFRPGIALPMVTSGRLTASFMENAVFDQGVVGVFPKSGISIPFLLAYLNSSHVSKILKETINPSANNSARYIARIPVPDDLDELHPHDEACIQALKLSDKTLRQAAIDELIRGLTSQSTS</sequence>
<comment type="catalytic activity">
    <reaction evidence="7">
        <text>a 2'-deoxyadenosine in DNA + S-adenosyl-L-methionine = an N(6)-methyl-2'-deoxyadenosine in DNA + S-adenosyl-L-homocysteine + H(+)</text>
        <dbReference type="Rhea" id="RHEA:15197"/>
        <dbReference type="Rhea" id="RHEA-COMP:12418"/>
        <dbReference type="Rhea" id="RHEA-COMP:12419"/>
        <dbReference type="ChEBI" id="CHEBI:15378"/>
        <dbReference type="ChEBI" id="CHEBI:57856"/>
        <dbReference type="ChEBI" id="CHEBI:59789"/>
        <dbReference type="ChEBI" id="CHEBI:90615"/>
        <dbReference type="ChEBI" id="CHEBI:90616"/>
        <dbReference type="EC" id="2.1.1.72"/>
    </reaction>
</comment>
<dbReference type="GO" id="GO:0003677">
    <property type="term" value="F:DNA binding"/>
    <property type="evidence" value="ECO:0007669"/>
    <property type="project" value="UniProtKB-KW"/>
</dbReference>
<feature type="domain" description="Type II methyltransferase M.TaqI-like" evidence="8">
    <location>
        <begin position="100"/>
        <end position="191"/>
    </location>
</feature>
<dbReference type="PANTHER" id="PTHR33841">
    <property type="entry name" value="DNA METHYLTRANSFERASE YEEA-RELATED"/>
    <property type="match status" value="1"/>
</dbReference>
<dbReference type="PANTHER" id="PTHR33841:SF6">
    <property type="entry name" value="TYPE II METHYLTRANSFERASE M.HINDII"/>
    <property type="match status" value="1"/>
</dbReference>
<dbReference type="InterPro" id="IPR029063">
    <property type="entry name" value="SAM-dependent_MTases_sf"/>
</dbReference>
<proteinExistence type="predicted"/>
<evidence type="ECO:0000313" key="9">
    <source>
        <dbReference type="EMBL" id="NZD64918.1"/>
    </source>
</evidence>
<dbReference type="GO" id="GO:0032259">
    <property type="term" value="P:methylation"/>
    <property type="evidence" value="ECO:0007669"/>
    <property type="project" value="UniProtKB-KW"/>
</dbReference>
<evidence type="ECO:0000256" key="1">
    <source>
        <dbReference type="ARBA" id="ARBA00011900"/>
    </source>
</evidence>
<evidence type="ECO:0000256" key="6">
    <source>
        <dbReference type="ARBA" id="ARBA00023125"/>
    </source>
</evidence>
<dbReference type="PROSITE" id="PS00092">
    <property type="entry name" value="N6_MTASE"/>
    <property type="match status" value="1"/>
</dbReference>
<dbReference type="Gene3D" id="3.40.50.150">
    <property type="entry name" value="Vaccinia Virus protein VP39"/>
    <property type="match status" value="1"/>
</dbReference>
<evidence type="ECO:0000256" key="5">
    <source>
        <dbReference type="ARBA" id="ARBA00022747"/>
    </source>
</evidence>
<dbReference type="SUPFAM" id="SSF53335">
    <property type="entry name" value="S-adenosyl-L-methionine-dependent methyltransferases"/>
    <property type="match status" value="1"/>
</dbReference>
<evidence type="ECO:0000256" key="2">
    <source>
        <dbReference type="ARBA" id="ARBA00022603"/>
    </source>
</evidence>
<dbReference type="PRINTS" id="PR00507">
    <property type="entry name" value="N12N6MTFRASE"/>
</dbReference>
<dbReference type="InterPro" id="IPR011639">
    <property type="entry name" value="MethylTrfase_TaqI-like_dom"/>
</dbReference>
<dbReference type="InterPro" id="IPR050953">
    <property type="entry name" value="N4_N6_ade-DNA_methylase"/>
</dbReference>
<protein>
    <recommendedName>
        <fullName evidence="1">site-specific DNA-methyltransferase (adenine-specific)</fullName>
        <ecNumber evidence="1">2.1.1.72</ecNumber>
    </recommendedName>
</protein>
<dbReference type="CDD" id="cd02440">
    <property type="entry name" value="AdoMet_MTases"/>
    <property type="match status" value="1"/>
</dbReference>